<dbReference type="GO" id="GO:0016787">
    <property type="term" value="F:hydrolase activity"/>
    <property type="evidence" value="ECO:0007669"/>
    <property type="project" value="UniProtKB-KW"/>
</dbReference>
<evidence type="ECO:0000256" key="3">
    <source>
        <dbReference type="SAM" id="Phobius"/>
    </source>
</evidence>
<dbReference type="InterPro" id="IPR029058">
    <property type="entry name" value="AB_hydrolase_fold"/>
</dbReference>
<name>A0A194VF78_CYTMA</name>
<dbReference type="InterPro" id="IPR013595">
    <property type="entry name" value="Pept_S33_TAP-like_C"/>
</dbReference>
<dbReference type="Proteomes" id="UP000078576">
    <property type="component" value="Unassembled WGS sequence"/>
</dbReference>
<reference evidence="7" key="1">
    <citation type="submission" date="2014-12" db="EMBL/GenBank/DDBJ databases">
        <title>Genome Sequence of Valsa Canker Pathogens Uncovers a Specific Adaption of Colonization on Woody Bark.</title>
        <authorList>
            <person name="Yin Z."/>
            <person name="Liu H."/>
            <person name="Gao X."/>
            <person name="Li Z."/>
            <person name="Song N."/>
            <person name="Ke X."/>
            <person name="Dai Q."/>
            <person name="Wu Y."/>
            <person name="Sun Y."/>
            <person name="Xu J.-R."/>
            <person name="Kang Z.K."/>
            <person name="Wang L."/>
            <person name="Huang L."/>
        </authorList>
    </citation>
    <scope>NUCLEOTIDE SEQUENCE [LARGE SCALE GENOMIC DNA]</scope>
    <source>
        <strain evidence="7">SXYL134</strain>
    </source>
</reference>
<evidence type="ECO:0000259" key="5">
    <source>
        <dbReference type="Pfam" id="PF08386"/>
    </source>
</evidence>
<proteinExistence type="inferred from homology"/>
<protein>
    <recommendedName>
        <fullName evidence="8">AB hydrolase-1 domain-containing protein</fullName>
    </recommendedName>
</protein>
<dbReference type="AlphaFoldDB" id="A0A194VF78"/>
<dbReference type="InterPro" id="IPR051601">
    <property type="entry name" value="Serine_prot/Carboxylest_S33"/>
</dbReference>
<feature type="domain" description="Peptidase S33 tripeptidyl aminopeptidase-like C-terminal" evidence="5">
    <location>
        <begin position="448"/>
        <end position="534"/>
    </location>
</feature>
<evidence type="ECO:0000313" key="7">
    <source>
        <dbReference type="Proteomes" id="UP000078576"/>
    </source>
</evidence>
<keyword evidence="3" id="KW-0812">Transmembrane</keyword>
<keyword evidence="3" id="KW-1133">Transmembrane helix</keyword>
<gene>
    <name evidence="6" type="ORF">VP1G_09549</name>
</gene>
<dbReference type="PANTHER" id="PTHR43248">
    <property type="entry name" value="2-SUCCINYL-6-HYDROXY-2,4-CYCLOHEXADIENE-1-CARBOXYLATE SYNTHASE"/>
    <property type="match status" value="1"/>
</dbReference>
<dbReference type="OrthoDB" id="425534at2759"/>
<accession>A0A194VF78</accession>
<keyword evidence="3" id="KW-0472">Membrane</keyword>
<evidence type="ECO:0008006" key="8">
    <source>
        <dbReference type="Google" id="ProtNLM"/>
    </source>
</evidence>
<dbReference type="Pfam" id="PF00561">
    <property type="entry name" value="Abhydrolase_1"/>
    <property type="match status" value="1"/>
</dbReference>
<dbReference type="STRING" id="694573.A0A194VF78"/>
<sequence length="577" mass="64692">MDKKQAAPSPHLTQPKRRITIAGIALPLAIILLFYFLRFLSSARSRPVQRQEQIHHEGELITWVPCGEAAGHPLECSKITVPMDHFAPQNLTRAVEHGHIFTIPLIRMRSKNATESIFINPGGPGGSGVGFLYHIGEELNAIIGEGYHILSFDPRGVNGSSPKAECYPDDETRRTLSRLRTGRLEDSGEIYSWTKNFVQACYDTMGEHAKYINTPQTAADMNHILDSIGQKDMIYWGFSYGTLLGQTYATMYPELSKRIIIDGVGNLNNWYGRLDHEQEWCTDTENVLQGFFDECIKAGSDNCPLAAFGSTGGELRDAVFSFLDKLKDEPLSVYVNNTIYGLFDYAKVLRDGIFAFMYSPQKQWYFAADSLAKLLQGNATDAFMVYGRGDAFSAIREASQIVMFNDGKTGPAYWSQDRQDLLDEIVPLAKYSVFSMIDVPNFFGKQQWIVPRTHNFVPQRRVRTAHPLLILSTTYDPGCPLVSAQTAKEMFEGSQIVEVKTYGHCSNAMPSVCVARHVRAYLHEGKLPEKHTQCDVEGGYFIKPGSGDDGETMEAMGWFGDEEMDQIHLAQVRLARK</sequence>
<dbReference type="InterPro" id="IPR000073">
    <property type="entry name" value="AB_hydrolase_1"/>
</dbReference>
<dbReference type="Pfam" id="PF08386">
    <property type="entry name" value="Abhydrolase_4"/>
    <property type="match status" value="1"/>
</dbReference>
<evidence type="ECO:0000256" key="2">
    <source>
        <dbReference type="ARBA" id="ARBA00022801"/>
    </source>
</evidence>
<feature type="domain" description="AB hydrolase-1" evidence="4">
    <location>
        <begin position="117"/>
        <end position="297"/>
    </location>
</feature>
<evidence type="ECO:0000259" key="4">
    <source>
        <dbReference type="Pfam" id="PF00561"/>
    </source>
</evidence>
<evidence type="ECO:0000256" key="1">
    <source>
        <dbReference type="ARBA" id="ARBA00010088"/>
    </source>
</evidence>
<dbReference type="SUPFAM" id="SSF53474">
    <property type="entry name" value="alpha/beta-Hydrolases"/>
    <property type="match status" value="1"/>
</dbReference>
<feature type="transmembrane region" description="Helical" evidence="3">
    <location>
        <begin position="21"/>
        <end position="40"/>
    </location>
</feature>
<comment type="similarity">
    <text evidence="1">Belongs to the peptidase S33 family.</text>
</comment>
<dbReference type="EMBL" id="KN714812">
    <property type="protein sequence ID" value="KUI62426.1"/>
    <property type="molecule type" value="Genomic_DNA"/>
</dbReference>
<evidence type="ECO:0000313" key="6">
    <source>
        <dbReference type="EMBL" id="KUI62426.1"/>
    </source>
</evidence>
<keyword evidence="2" id="KW-0378">Hydrolase</keyword>
<organism evidence="6 7">
    <name type="scientific">Cytospora mali</name>
    <name type="common">Apple Valsa canker fungus</name>
    <name type="synonym">Valsa mali</name>
    <dbReference type="NCBI Taxonomy" id="578113"/>
    <lineage>
        <taxon>Eukaryota</taxon>
        <taxon>Fungi</taxon>
        <taxon>Dikarya</taxon>
        <taxon>Ascomycota</taxon>
        <taxon>Pezizomycotina</taxon>
        <taxon>Sordariomycetes</taxon>
        <taxon>Sordariomycetidae</taxon>
        <taxon>Diaporthales</taxon>
        <taxon>Cytosporaceae</taxon>
        <taxon>Cytospora</taxon>
    </lineage>
</organism>
<dbReference type="PANTHER" id="PTHR43248:SF25">
    <property type="entry name" value="AB HYDROLASE-1 DOMAIN-CONTAINING PROTEIN-RELATED"/>
    <property type="match status" value="1"/>
</dbReference>
<dbReference type="Gene3D" id="3.40.50.1820">
    <property type="entry name" value="alpha/beta hydrolase"/>
    <property type="match status" value="1"/>
</dbReference>
<keyword evidence="7" id="KW-1185">Reference proteome</keyword>